<evidence type="ECO:0008006" key="3">
    <source>
        <dbReference type="Google" id="ProtNLM"/>
    </source>
</evidence>
<gene>
    <name evidence="1" type="ORF">AAFF_G00026780</name>
</gene>
<protein>
    <recommendedName>
        <fullName evidence="3">Reverse transcriptase domain-containing protein</fullName>
    </recommendedName>
</protein>
<sequence length="270" mass="30867">MSATVLSNSGSKSEPFTMKMGVKQGCIHRDCTHSVCHLHLLHVIGQDLRQEILILYRTDGRLFNLNRFKAKSKISTTTIMELQYTDDNVIAAHTAADLQLILNAFVKAYRVLGLALNIKKTQVLHPPNQPSTQPIIKVENITMENVDHFPYLGSLRSMTADVDSENKHRLSCASGAYARLRLRESLKIVQTKLLVYRTVVLPTLLYGAESWTMYSRHLKALEQRHQRFLQKILRISWEDRRTNTSILEEANMNSITTTIMQHQLHYGQAL</sequence>
<dbReference type="PANTHER" id="PTHR47027:SF30">
    <property type="entry name" value="THAP-TYPE DOMAIN-CONTAINING PROTEIN"/>
    <property type="match status" value="1"/>
</dbReference>
<keyword evidence="2" id="KW-1185">Reference proteome</keyword>
<proteinExistence type="predicted"/>
<dbReference type="PANTHER" id="PTHR47027">
    <property type="entry name" value="REVERSE TRANSCRIPTASE DOMAIN-CONTAINING PROTEIN"/>
    <property type="match status" value="1"/>
</dbReference>
<comment type="caution">
    <text evidence="1">The sequence shown here is derived from an EMBL/GenBank/DDBJ whole genome shotgun (WGS) entry which is preliminary data.</text>
</comment>
<dbReference type="Proteomes" id="UP001221898">
    <property type="component" value="Unassembled WGS sequence"/>
</dbReference>
<dbReference type="AlphaFoldDB" id="A0AAD7WGP7"/>
<evidence type="ECO:0000313" key="1">
    <source>
        <dbReference type="EMBL" id="KAJ8395970.1"/>
    </source>
</evidence>
<name>A0AAD7WGP7_9TELE</name>
<organism evidence="1 2">
    <name type="scientific">Aldrovandia affinis</name>
    <dbReference type="NCBI Taxonomy" id="143900"/>
    <lineage>
        <taxon>Eukaryota</taxon>
        <taxon>Metazoa</taxon>
        <taxon>Chordata</taxon>
        <taxon>Craniata</taxon>
        <taxon>Vertebrata</taxon>
        <taxon>Euteleostomi</taxon>
        <taxon>Actinopterygii</taxon>
        <taxon>Neopterygii</taxon>
        <taxon>Teleostei</taxon>
        <taxon>Notacanthiformes</taxon>
        <taxon>Halosauridae</taxon>
        <taxon>Aldrovandia</taxon>
    </lineage>
</organism>
<evidence type="ECO:0000313" key="2">
    <source>
        <dbReference type="Proteomes" id="UP001221898"/>
    </source>
</evidence>
<reference evidence="1" key="1">
    <citation type="journal article" date="2023" name="Science">
        <title>Genome structures resolve the early diversification of teleost fishes.</title>
        <authorList>
            <person name="Parey E."/>
            <person name="Louis A."/>
            <person name="Montfort J."/>
            <person name="Bouchez O."/>
            <person name="Roques C."/>
            <person name="Iampietro C."/>
            <person name="Lluch J."/>
            <person name="Castinel A."/>
            <person name="Donnadieu C."/>
            <person name="Desvignes T."/>
            <person name="Floi Bucao C."/>
            <person name="Jouanno E."/>
            <person name="Wen M."/>
            <person name="Mejri S."/>
            <person name="Dirks R."/>
            <person name="Jansen H."/>
            <person name="Henkel C."/>
            <person name="Chen W.J."/>
            <person name="Zahm M."/>
            <person name="Cabau C."/>
            <person name="Klopp C."/>
            <person name="Thompson A.W."/>
            <person name="Robinson-Rechavi M."/>
            <person name="Braasch I."/>
            <person name="Lecointre G."/>
            <person name="Bobe J."/>
            <person name="Postlethwait J.H."/>
            <person name="Berthelot C."/>
            <person name="Roest Crollius H."/>
            <person name="Guiguen Y."/>
        </authorList>
    </citation>
    <scope>NUCLEOTIDE SEQUENCE</scope>
    <source>
        <strain evidence="1">NC1722</strain>
    </source>
</reference>
<dbReference type="EMBL" id="JAINUG010000111">
    <property type="protein sequence ID" value="KAJ8395970.1"/>
    <property type="molecule type" value="Genomic_DNA"/>
</dbReference>
<accession>A0AAD7WGP7</accession>